<feature type="transmembrane region" description="Helical" evidence="1">
    <location>
        <begin position="86"/>
        <end position="108"/>
    </location>
</feature>
<dbReference type="EMBL" id="DS268444">
    <property type="protein sequence ID" value="EFP01693.1"/>
    <property type="molecule type" value="Genomic_DNA"/>
</dbReference>
<evidence type="ECO:0000256" key="1">
    <source>
        <dbReference type="SAM" id="Phobius"/>
    </source>
</evidence>
<dbReference type="AlphaFoldDB" id="E3MH23"/>
<evidence type="ECO:0000313" key="3">
    <source>
        <dbReference type="Proteomes" id="UP000008281"/>
    </source>
</evidence>
<organism evidence="3">
    <name type="scientific">Caenorhabditis remanei</name>
    <name type="common">Caenorhabditis vulgaris</name>
    <dbReference type="NCBI Taxonomy" id="31234"/>
    <lineage>
        <taxon>Eukaryota</taxon>
        <taxon>Metazoa</taxon>
        <taxon>Ecdysozoa</taxon>
        <taxon>Nematoda</taxon>
        <taxon>Chromadorea</taxon>
        <taxon>Rhabditida</taxon>
        <taxon>Rhabditina</taxon>
        <taxon>Rhabditomorpha</taxon>
        <taxon>Rhabditoidea</taxon>
        <taxon>Rhabditidae</taxon>
        <taxon>Peloderinae</taxon>
        <taxon>Caenorhabditis</taxon>
    </lineage>
</organism>
<feature type="transmembrane region" description="Helical" evidence="1">
    <location>
        <begin position="201"/>
        <end position="225"/>
    </location>
</feature>
<keyword evidence="1" id="KW-0472">Membrane</keyword>
<protein>
    <submittedName>
        <fullName evidence="2">Uncharacterized protein</fullName>
    </submittedName>
</protein>
<feature type="transmembrane region" description="Helical" evidence="1">
    <location>
        <begin position="40"/>
        <end position="65"/>
    </location>
</feature>
<name>E3MH23_CAERE</name>
<sequence>MPLLKVPELISPVSHFKSTIGLIKEEVIIYPIKKSFEIGVIPGLDCGCIACYDLALFIILFSLGIDIYSRVDGLSKSELDSCMYTMFYVLIHIIIVMILIVVLTILLPQRHFKIGYYFTIVQSFLLVFWIIQFNKMFIFGFKVDQIRQQFIFTIFAQIVAIPLLFGTTYICSQVFLQFSKLRPEYNGDDLYEVIYGGEVSFVAQFFTIPLLIINTYISAQVFLIISKLRPEYDGDDLYEVIEGSEGSSTKKNDV</sequence>
<keyword evidence="1" id="KW-1133">Transmembrane helix</keyword>
<dbReference type="HOGENOM" id="CLU_095813_0_0_1"/>
<proteinExistence type="predicted"/>
<reference evidence="2" key="1">
    <citation type="submission" date="2007-07" db="EMBL/GenBank/DDBJ databases">
        <title>PCAP assembly of the Caenorhabditis remanei genome.</title>
        <authorList>
            <consortium name="The Caenorhabditis remanei Sequencing Consortium"/>
            <person name="Wilson R.K."/>
        </authorList>
    </citation>
    <scope>NUCLEOTIDE SEQUENCE [LARGE SCALE GENOMIC DNA]</scope>
    <source>
        <strain evidence="2">PB4641</strain>
    </source>
</reference>
<feature type="transmembrane region" description="Helical" evidence="1">
    <location>
        <begin position="151"/>
        <end position="176"/>
    </location>
</feature>
<dbReference type="Proteomes" id="UP000008281">
    <property type="component" value="Unassembled WGS sequence"/>
</dbReference>
<accession>E3MH23</accession>
<dbReference type="InParanoid" id="E3MH23"/>
<gene>
    <name evidence="2" type="ORF">CRE_23357</name>
</gene>
<feature type="transmembrane region" description="Helical" evidence="1">
    <location>
        <begin position="114"/>
        <end position="131"/>
    </location>
</feature>
<keyword evidence="1" id="KW-0812">Transmembrane</keyword>
<keyword evidence="3" id="KW-1185">Reference proteome</keyword>
<evidence type="ECO:0000313" key="2">
    <source>
        <dbReference type="EMBL" id="EFP01693.1"/>
    </source>
</evidence>